<feature type="transmembrane region" description="Helical" evidence="2">
    <location>
        <begin position="182"/>
        <end position="205"/>
    </location>
</feature>
<dbReference type="AlphaFoldDB" id="A3ZQH9"/>
<dbReference type="HOGENOM" id="CLU_034923_0_0_0"/>
<feature type="transmembrane region" description="Helical" evidence="2">
    <location>
        <begin position="86"/>
        <end position="106"/>
    </location>
</feature>
<gene>
    <name evidence="3" type="ORF">DSM3645_23726</name>
</gene>
<feature type="transmembrane region" description="Helical" evidence="2">
    <location>
        <begin position="217"/>
        <end position="239"/>
    </location>
</feature>
<proteinExistence type="predicted"/>
<accession>A3ZQH9</accession>
<keyword evidence="2" id="KW-1133">Transmembrane helix</keyword>
<organism evidence="3 4">
    <name type="scientific">Blastopirellula marina DSM 3645</name>
    <dbReference type="NCBI Taxonomy" id="314230"/>
    <lineage>
        <taxon>Bacteria</taxon>
        <taxon>Pseudomonadati</taxon>
        <taxon>Planctomycetota</taxon>
        <taxon>Planctomycetia</taxon>
        <taxon>Pirellulales</taxon>
        <taxon>Pirellulaceae</taxon>
        <taxon>Blastopirellula</taxon>
    </lineage>
</organism>
<feature type="region of interest" description="Disordered" evidence="1">
    <location>
        <begin position="41"/>
        <end position="74"/>
    </location>
</feature>
<feature type="transmembrane region" description="Helical" evidence="2">
    <location>
        <begin position="340"/>
        <end position="358"/>
    </location>
</feature>
<keyword evidence="2" id="KW-0812">Transmembrane</keyword>
<feature type="transmembrane region" description="Helical" evidence="2">
    <location>
        <begin position="12"/>
        <end position="33"/>
    </location>
</feature>
<keyword evidence="2" id="KW-0472">Membrane</keyword>
<dbReference type="InterPro" id="IPR031566">
    <property type="entry name" value="CitMHS_2"/>
</dbReference>
<dbReference type="STRING" id="314230.DSM3645_23726"/>
<feature type="transmembrane region" description="Helical" evidence="2">
    <location>
        <begin position="454"/>
        <end position="476"/>
    </location>
</feature>
<dbReference type="Proteomes" id="UP000004358">
    <property type="component" value="Unassembled WGS sequence"/>
</dbReference>
<name>A3ZQH9_9BACT</name>
<dbReference type="RefSeq" id="WP_002652644.1">
    <property type="nucleotide sequence ID" value="NZ_CH672376.1"/>
</dbReference>
<feature type="transmembrane region" description="Helical" evidence="2">
    <location>
        <begin position="308"/>
        <end position="325"/>
    </location>
</feature>
<feature type="transmembrane region" description="Helical" evidence="2">
    <location>
        <begin position="410"/>
        <end position="433"/>
    </location>
</feature>
<sequence>MSHDHHEGGSDRPVLLAIGAILIAFTLATLAGWTQPQAAHVAAEASHAEASHAEHAGAEEHHEAEHAAGDHGHAHAPPHMAAVAPFILLLGAIAVFPLVGYTAHWWEKQHNRFSGRDDPGRHYAGLLHGPLFGSGFSAAISRVDHAILREYIPFIVLLFSLYVISGGIRIEGDMPAHPLTNATFLGVGGLLASFIGTTGAAMLLIRPLIETNKERKYVQHTVVFFIFVVCNCGGCLLPIGDPPLFLGYLEGVDFLWTMWALWMPWLMVNILLIAMFYLIDKFYYYPKEKKSDVARDETEVSPLRIRGLLPNALLLVGVIFSVALLDPQKPFPGTDWHPFVYLREVVQLALVGLSLWLGSKAVRSDNKFNYHAIVEVAALFVGIFICMQPALELLNLHGPNLGIDTPQKFFWITGSLSAVLDNAPTYLVFFKTADAQYSGQHLVEMLHTEGGAEASLKLVAISLGAVFMGAMTYIGNGPNFMVRAIAEESGVRMPSFFGYVLFYSLPILLPVMVVMSLIFLR</sequence>
<evidence type="ECO:0000313" key="4">
    <source>
        <dbReference type="Proteomes" id="UP000004358"/>
    </source>
</evidence>
<dbReference type="EMBL" id="AANZ01000005">
    <property type="protein sequence ID" value="EAQ81455.1"/>
    <property type="molecule type" value="Genomic_DNA"/>
</dbReference>
<feature type="compositionally biased region" description="Basic and acidic residues" evidence="1">
    <location>
        <begin position="46"/>
        <end position="73"/>
    </location>
</feature>
<reference evidence="3 4" key="1">
    <citation type="submission" date="2006-02" db="EMBL/GenBank/DDBJ databases">
        <authorList>
            <person name="Amann R."/>
            <person name="Ferriera S."/>
            <person name="Johnson J."/>
            <person name="Kravitz S."/>
            <person name="Halpern A."/>
            <person name="Remington K."/>
            <person name="Beeson K."/>
            <person name="Tran B."/>
            <person name="Rogers Y.-H."/>
            <person name="Friedman R."/>
            <person name="Venter J.C."/>
        </authorList>
    </citation>
    <scope>NUCLEOTIDE SEQUENCE [LARGE SCALE GENOMIC DNA]</scope>
    <source>
        <strain evidence="3 4">DSM 3645</strain>
    </source>
</reference>
<evidence type="ECO:0000256" key="2">
    <source>
        <dbReference type="SAM" id="Phobius"/>
    </source>
</evidence>
<dbReference type="eggNOG" id="COG1055">
    <property type="taxonomic scope" value="Bacteria"/>
</dbReference>
<evidence type="ECO:0000256" key="1">
    <source>
        <dbReference type="SAM" id="MobiDB-lite"/>
    </source>
</evidence>
<feature type="transmembrane region" description="Helical" evidence="2">
    <location>
        <begin position="496"/>
        <end position="520"/>
    </location>
</feature>
<protein>
    <recommendedName>
        <fullName evidence="5">Sodium:proton antiporter</fullName>
    </recommendedName>
</protein>
<evidence type="ECO:0008006" key="5">
    <source>
        <dbReference type="Google" id="ProtNLM"/>
    </source>
</evidence>
<evidence type="ECO:0000313" key="3">
    <source>
        <dbReference type="EMBL" id="EAQ81455.1"/>
    </source>
</evidence>
<comment type="caution">
    <text evidence="3">The sequence shown here is derived from an EMBL/GenBank/DDBJ whole genome shotgun (WGS) entry which is preliminary data.</text>
</comment>
<dbReference type="Pfam" id="PF16980">
    <property type="entry name" value="CitMHS_2"/>
    <property type="match status" value="1"/>
</dbReference>
<feature type="transmembrane region" description="Helical" evidence="2">
    <location>
        <begin position="370"/>
        <end position="390"/>
    </location>
</feature>
<feature type="transmembrane region" description="Helical" evidence="2">
    <location>
        <begin position="151"/>
        <end position="170"/>
    </location>
</feature>
<feature type="transmembrane region" description="Helical" evidence="2">
    <location>
        <begin position="259"/>
        <end position="279"/>
    </location>
</feature>